<dbReference type="SUPFAM" id="SSF88874">
    <property type="entry name" value="Receptor-binding domain of short tail fibre protein gp12"/>
    <property type="match status" value="1"/>
</dbReference>
<proteinExistence type="predicted"/>
<comment type="caution">
    <text evidence="2">The sequence shown here is derived from an EMBL/GenBank/DDBJ whole genome shotgun (WGS) entry which is preliminary data.</text>
</comment>
<evidence type="ECO:0000313" key="2">
    <source>
        <dbReference type="EMBL" id="MDT0339219.1"/>
    </source>
</evidence>
<feature type="compositionally biased region" description="Low complexity" evidence="1">
    <location>
        <begin position="160"/>
        <end position="172"/>
    </location>
</feature>
<evidence type="ECO:0000256" key="1">
    <source>
        <dbReference type="SAM" id="MobiDB-lite"/>
    </source>
</evidence>
<gene>
    <name evidence="2" type="ORF">RJN63_20455</name>
</gene>
<organism evidence="2">
    <name type="scientific">Herbaspirillum huttiense subsp. nephrolepidis</name>
    <dbReference type="NCBI Taxonomy" id="3075126"/>
    <lineage>
        <taxon>Bacteria</taxon>
        <taxon>Pseudomonadati</taxon>
        <taxon>Pseudomonadota</taxon>
        <taxon>Betaproteobacteria</taxon>
        <taxon>Burkholderiales</taxon>
        <taxon>Oxalobacteraceae</taxon>
        <taxon>Herbaspirillum</taxon>
    </lineage>
</organism>
<dbReference type="AlphaFoldDB" id="A0AAE4K833"/>
<dbReference type="RefSeq" id="WP_310836070.1">
    <property type="nucleotide sequence ID" value="NZ_JAVLSM010000002.1"/>
</dbReference>
<protein>
    <recommendedName>
        <fullName evidence="3">Phage tail protein</fullName>
    </recommendedName>
</protein>
<sequence>MSQLADSIITGPLVFQTVPTEKAAALIYVPGLGWMEWVEVSGVGAFQGYRTLRCGALEFGTTTAPRSYEADLVGGLGSKTSQASIWAWAQQNGHAVAAAAWSTKVFKFADVDANTFRFPDLRDVFARFAGTDADTGQAVVLGSYKADTIKAHGHSIEVNSSAGSGSRLAAGTGTNGSGSIGTGATGSAETAPKHTAFAPRIHI</sequence>
<dbReference type="EMBL" id="JAVRAA010000012">
    <property type="protein sequence ID" value="MDT0339219.1"/>
    <property type="molecule type" value="Genomic_DNA"/>
</dbReference>
<reference evidence="2" key="1">
    <citation type="submission" date="2023-02" db="EMBL/GenBank/DDBJ databases">
        <title>Description of Herbaspirillum huttiense subsp. nephrolepsisexaltata and Herbaspirillum huttiense subsp. lycopersicon.</title>
        <authorList>
            <person name="Poudel M."/>
            <person name="Sharma A."/>
            <person name="Goss E."/>
            <person name="Tapia J.H."/>
            <person name="Harmon C.M."/>
            <person name="Jones J.B."/>
        </authorList>
    </citation>
    <scope>NUCLEOTIDE SEQUENCE</scope>
    <source>
        <strain evidence="2">NC40101</strain>
    </source>
</reference>
<evidence type="ECO:0008006" key="3">
    <source>
        <dbReference type="Google" id="ProtNLM"/>
    </source>
</evidence>
<accession>A0AAE4K833</accession>
<feature type="compositionally biased region" description="Gly residues" evidence="1">
    <location>
        <begin position="173"/>
        <end position="184"/>
    </location>
</feature>
<name>A0AAE4K833_9BURK</name>
<feature type="region of interest" description="Disordered" evidence="1">
    <location>
        <begin position="160"/>
        <end position="203"/>
    </location>
</feature>